<name>A0A7H0GX49_9BACT</name>
<dbReference type="RefSeq" id="WP_187733103.1">
    <property type="nucleotide sequence ID" value="NZ_BMFN01000002.1"/>
</dbReference>
<dbReference type="Proteomes" id="UP000516093">
    <property type="component" value="Chromosome"/>
</dbReference>
<organism evidence="3 4">
    <name type="scientific">Hymenobacter qilianensis</name>
    <dbReference type="NCBI Taxonomy" id="1385715"/>
    <lineage>
        <taxon>Bacteria</taxon>
        <taxon>Pseudomonadati</taxon>
        <taxon>Bacteroidota</taxon>
        <taxon>Cytophagia</taxon>
        <taxon>Cytophagales</taxon>
        <taxon>Hymenobacteraceae</taxon>
        <taxon>Hymenobacter</taxon>
    </lineage>
</organism>
<keyword evidence="4" id="KW-1185">Reference proteome</keyword>
<dbReference type="EMBL" id="CP060784">
    <property type="protein sequence ID" value="QNP52865.1"/>
    <property type="molecule type" value="Genomic_DNA"/>
</dbReference>
<protein>
    <submittedName>
        <fullName evidence="3">Uncharacterized protein</fullName>
    </submittedName>
</protein>
<keyword evidence="2" id="KW-0732">Signal</keyword>
<evidence type="ECO:0000313" key="3">
    <source>
        <dbReference type="EMBL" id="QNP52865.1"/>
    </source>
</evidence>
<feature type="chain" id="PRO_5028910342" evidence="2">
    <location>
        <begin position="19"/>
        <end position="170"/>
    </location>
</feature>
<proteinExistence type="predicted"/>
<dbReference type="AlphaFoldDB" id="A0A7H0GX49"/>
<evidence type="ECO:0000313" key="4">
    <source>
        <dbReference type="Proteomes" id="UP000516093"/>
    </source>
</evidence>
<reference evidence="3 4" key="1">
    <citation type="submission" date="2020-08" db="EMBL/GenBank/DDBJ databases">
        <title>Genome sequence of Hymenobacter qilianensis JCM 19763T.</title>
        <authorList>
            <person name="Hyun D.-W."/>
            <person name="Bae J.-W."/>
        </authorList>
    </citation>
    <scope>NUCLEOTIDE SEQUENCE [LARGE SCALE GENOMIC DNA]</scope>
    <source>
        <strain evidence="3 4">JCM 19763</strain>
    </source>
</reference>
<sequence length="170" mass="18148">MSLTRLFYIGALVSVVYASSLQTSLAQPALPGSGAGIQVEKPPTVDSAAFIAAEDTLQAIQNLFQTRRRGGRLFAIQGGAGLLGAVGYLAMPVSDSSPSVFSYTANDKIQIVSILAAAGLPLLGVGISKISRFSKEKERALIQQYRAGQPLPAHISQRLKPKYFRAWPKM</sequence>
<dbReference type="KEGG" id="hqi:H9L05_03880"/>
<evidence type="ECO:0000256" key="1">
    <source>
        <dbReference type="SAM" id="Phobius"/>
    </source>
</evidence>
<accession>A0A7H0GX49</accession>
<feature type="signal peptide" evidence="2">
    <location>
        <begin position="1"/>
        <end position="18"/>
    </location>
</feature>
<keyword evidence="1" id="KW-0812">Transmembrane</keyword>
<keyword evidence="1" id="KW-1133">Transmembrane helix</keyword>
<keyword evidence="1" id="KW-0472">Membrane</keyword>
<feature type="transmembrane region" description="Helical" evidence="1">
    <location>
        <begin position="111"/>
        <end position="130"/>
    </location>
</feature>
<evidence type="ECO:0000256" key="2">
    <source>
        <dbReference type="SAM" id="SignalP"/>
    </source>
</evidence>
<gene>
    <name evidence="3" type="ORF">H9L05_03880</name>
</gene>
<feature type="transmembrane region" description="Helical" evidence="1">
    <location>
        <begin position="73"/>
        <end position="91"/>
    </location>
</feature>